<accession>A0A852VQJ4</accession>
<dbReference type="AlphaFoldDB" id="A0A852VQJ4"/>
<organism evidence="1 2">
    <name type="scientific">Tunturiibacter lichenicola</name>
    <dbReference type="NCBI Taxonomy" id="2051959"/>
    <lineage>
        <taxon>Bacteria</taxon>
        <taxon>Pseudomonadati</taxon>
        <taxon>Acidobacteriota</taxon>
        <taxon>Terriglobia</taxon>
        <taxon>Terriglobales</taxon>
        <taxon>Acidobacteriaceae</taxon>
        <taxon>Tunturiibacter</taxon>
    </lineage>
</organism>
<protein>
    <submittedName>
        <fullName evidence="1">Uncharacterized protein</fullName>
    </submittedName>
</protein>
<dbReference type="EMBL" id="JACCCU010000003">
    <property type="protein sequence ID" value="NYF91836.1"/>
    <property type="molecule type" value="Genomic_DNA"/>
</dbReference>
<gene>
    <name evidence="1" type="ORF">HDF08_003955</name>
</gene>
<comment type="caution">
    <text evidence="1">The sequence shown here is derived from an EMBL/GenBank/DDBJ whole genome shotgun (WGS) entry which is preliminary data.</text>
</comment>
<proteinExistence type="predicted"/>
<dbReference type="Proteomes" id="UP000564385">
    <property type="component" value="Unassembled WGS sequence"/>
</dbReference>
<name>A0A852VQJ4_9BACT</name>
<reference evidence="1 2" key="1">
    <citation type="submission" date="2020-07" db="EMBL/GenBank/DDBJ databases">
        <title>Genomic Encyclopedia of Type Strains, Phase IV (KMG-V): Genome sequencing to study the core and pangenomes of soil and plant-associated prokaryotes.</title>
        <authorList>
            <person name="Whitman W."/>
        </authorList>
    </citation>
    <scope>NUCLEOTIDE SEQUENCE [LARGE SCALE GENOMIC DNA]</scope>
    <source>
        <strain evidence="1 2">M8UP22</strain>
    </source>
</reference>
<evidence type="ECO:0000313" key="1">
    <source>
        <dbReference type="EMBL" id="NYF91836.1"/>
    </source>
</evidence>
<sequence>MDFLKLFFRSIALLPGVVQGTEALFGAKTGEQKKDAAVEIVGTAINITDAVTKKHIVDADKFTKGLSMTIDGVVMCLNASLWANRS</sequence>
<evidence type="ECO:0000313" key="2">
    <source>
        <dbReference type="Proteomes" id="UP000564385"/>
    </source>
</evidence>